<dbReference type="OrthoDB" id="2064627at2"/>
<name>A0A371IZK3_9FIRM</name>
<dbReference type="Proteomes" id="UP000215694">
    <property type="component" value="Unassembled WGS sequence"/>
</dbReference>
<dbReference type="PANTHER" id="PTHR34094:SF1">
    <property type="entry name" value="PROTEIN FAM185A"/>
    <property type="match status" value="1"/>
</dbReference>
<keyword evidence="3" id="KW-1185">Reference proteome</keyword>
<reference evidence="2 3" key="1">
    <citation type="journal article" date="2017" name="Genome Announc.">
        <title>Draft Genome Sequence of Romboutsia weinsteinii sp. nov. Strain CCRI-19649(T) Isolated from Surface Water.</title>
        <authorList>
            <person name="Maheux A.F."/>
            <person name="Boudreau D.K."/>
            <person name="Berube E."/>
            <person name="Boissinot M."/>
            <person name="Cantin P."/>
            <person name="Raymond F."/>
            <person name="Corbeil J."/>
            <person name="Omar R.F."/>
            <person name="Bergeron M.G."/>
        </authorList>
    </citation>
    <scope>NUCLEOTIDE SEQUENCE [LARGE SCALE GENOMIC DNA]</scope>
    <source>
        <strain evidence="2 3">CCRI-19649</strain>
    </source>
</reference>
<feature type="domain" description="DUF4097" evidence="1">
    <location>
        <begin position="67"/>
        <end position="313"/>
    </location>
</feature>
<dbReference type="InterPro" id="IPR025164">
    <property type="entry name" value="Toastrack_DUF4097"/>
</dbReference>
<protein>
    <recommendedName>
        <fullName evidence="1">DUF4097 domain-containing protein</fullName>
    </recommendedName>
</protein>
<comment type="caution">
    <text evidence="2">The sequence shown here is derived from an EMBL/GenBank/DDBJ whole genome shotgun (WGS) entry which is preliminary data.</text>
</comment>
<gene>
    <name evidence="2" type="ORF">CHL78_015485</name>
</gene>
<dbReference type="Pfam" id="PF13349">
    <property type="entry name" value="DUF4097"/>
    <property type="match status" value="1"/>
</dbReference>
<dbReference type="PANTHER" id="PTHR34094">
    <property type="match status" value="1"/>
</dbReference>
<accession>A0A371IZK3</accession>
<evidence type="ECO:0000313" key="2">
    <source>
        <dbReference type="EMBL" id="RDY25982.1"/>
    </source>
</evidence>
<dbReference type="EMBL" id="NOJY02000039">
    <property type="protein sequence ID" value="RDY25982.1"/>
    <property type="molecule type" value="Genomic_DNA"/>
</dbReference>
<dbReference type="AlphaFoldDB" id="A0A371IZK3"/>
<proteinExistence type="predicted"/>
<evidence type="ECO:0000259" key="1">
    <source>
        <dbReference type="Pfam" id="PF13349"/>
    </source>
</evidence>
<organism evidence="2 3">
    <name type="scientific">Romboutsia weinsteinii</name>
    <dbReference type="NCBI Taxonomy" id="2020949"/>
    <lineage>
        <taxon>Bacteria</taxon>
        <taxon>Bacillati</taxon>
        <taxon>Bacillota</taxon>
        <taxon>Clostridia</taxon>
        <taxon>Peptostreptococcales</taxon>
        <taxon>Peptostreptococcaceae</taxon>
        <taxon>Romboutsia</taxon>
    </lineage>
</organism>
<sequence length="316" mass="34558">MGRKNAKFRLAIWSVVTVVLISLFVGGLSSRHDDYGIFNVIQIGGIGNSSKNLNKINEWTIKTDNLKDIRVDLTVDYVVIRTTEEKDMKIVESSNYKLSEKEKLKISEESKDVKIYRNHDILSGLSFGRNKTRRLDIYIPETYKANLYVDNNVGDIDVLSNLNLDQFSISLDVGDLSIEGDISCNNFSAKSSTGNIEASIINTKQYDIKSSVGDIDCTGLSGKGTIKASTGDINCGIDRIDGNINIDSKVGDVEVRVADGLSFELDAKCSVGDLDSDFPITTSKKNGKEVMASVGENGSSTMKIKANIGDIDISKK</sequence>
<evidence type="ECO:0000313" key="3">
    <source>
        <dbReference type="Proteomes" id="UP000215694"/>
    </source>
</evidence>
<dbReference type="RefSeq" id="WP_094369739.1">
    <property type="nucleotide sequence ID" value="NZ_NOJY02000039.1"/>
</dbReference>